<dbReference type="Proteomes" id="UP000544122">
    <property type="component" value="Unassembled WGS sequence"/>
</dbReference>
<evidence type="ECO:0008006" key="3">
    <source>
        <dbReference type="Google" id="ProtNLM"/>
    </source>
</evidence>
<dbReference type="RefSeq" id="WP_171582035.1">
    <property type="nucleotide sequence ID" value="NZ_JAAVLX010000008.1"/>
</dbReference>
<gene>
    <name evidence="1" type="ORF">HCN58_25035</name>
</gene>
<name>A0A7Y4GVS8_9BRAD</name>
<sequence>MNRLAWAAAALGATGILAALAFTGGRGGPGLEPFVPKGLMTIPVEDVREVDVIASRGHWHFVRTQSGWRVTQGAAAAGFEARLDSALKLLRNSGPDRVLTEAEVARVGVAQFGLAPPRLRVVVSGPGASVFAISFGSTNPMGLSHYARLDGSQEIALLPAFVLEEWERAGGPP</sequence>
<keyword evidence="2" id="KW-1185">Reference proteome</keyword>
<dbReference type="EMBL" id="JAAVLX010000008">
    <property type="protein sequence ID" value="NOJ42806.1"/>
    <property type="molecule type" value="Genomic_DNA"/>
</dbReference>
<comment type="caution">
    <text evidence="1">The sequence shown here is derived from an EMBL/GenBank/DDBJ whole genome shotgun (WGS) entry which is preliminary data.</text>
</comment>
<evidence type="ECO:0000313" key="1">
    <source>
        <dbReference type="EMBL" id="NOJ42806.1"/>
    </source>
</evidence>
<dbReference type="AlphaFoldDB" id="A0A7Y4GVS8"/>
<protein>
    <recommendedName>
        <fullName evidence="3">DUF4340 domain-containing protein</fullName>
    </recommendedName>
</protein>
<accession>A0A7Y4GVS8</accession>
<organism evidence="1 2">
    <name type="scientific">Bradyrhizobium australiense</name>
    <dbReference type="NCBI Taxonomy" id="2721161"/>
    <lineage>
        <taxon>Bacteria</taxon>
        <taxon>Pseudomonadati</taxon>
        <taxon>Pseudomonadota</taxon>
        <taxon>Alphaproteobacteria</taxon>
        <taxon>Hyphomicrobiales</taxon>
        <taxon>Nitrobacteraceae</taxon>
        <taxon>Bradyrhizobium</taxon>
    </lineage>
</organism>
<reference evidence="1 2" key="1">
    <citation type="submission" date="2020-03" db="EMBL/GenBank/DDBJ databases">
        <title>Bradyrhizobium diversity isolated from nodules of Indigofera sp.</title>
        <authorList>
            <person name="Klepa M."/>
            <person name="Helene L."/>
            <person name="Hungria M."/>
        </authorList>
    </citation>
    <scope>NUCLEOTIDE SEQUENCE [LARGE SCALE GENOMIC DNA]</scope>
    <source>
        <strain evidence="1 2">WSM 1791</strain>
    </source>
</reference>
<proteinExistence type="predicted"/>
<evidence type="ECO:0000313" key="2">
    <source>
        <dbReference type="Proteomes" id="UP000544122"/>
    </source>
</evidence>